<evidence type="ECO:0000256" key="5">
    <source>
        <dbReference type="ARBA" id="ARBA00023012"/>
    </source>
</evidence>
<dbReference type="Proteomes" id="UP000824258">
    <property type="component" value="Unassembled WGS sequence"/>
</dbReference>
<evidence type="ECO:0000256" key="2">
    <source>
        <dbReference type="ARBA" id="ARBA00018672"/>
    </source>
</evidence>
<dbReference type="Pfam" id="PF12833">
    <property type="entry name" value="HTH_18"/>
    <property type="match status" value="1"/>
</dbReference>
<keyword evidence="6" id="KW-0805">Transcription regulation</keyword>
<dbReference type="Gene3D" id="3.40.50.2300">
    <property type="match status" value="1"/>
</dbReference>
<dbReference type="Pfam" id="PF00072">
    <property type="entry name" value="Response_reg"/>
    <property type="match status" value="1"/>
</dbReference>
<feature type="modified residue" description="4-aspartylphosphate" evidence="10">
    <location>
        <position position="60"/>
    </location>
</feature>
<keyword evidence="3" id="KW-0963">Cytoplasm</keyword>
<dbReference type="PROSITE" id="PS01124">
    <property type="entry name" value="HTH_ARAC_FAMILY_2"/>
    <property type="match status" value="1"/>
</dbReference>
<dbReference type="InterPro" id="IPR009057">
    <property type="entry name" value="Homeodomain-like_sf"/>
</dbReference>
<dbReference type="InterPro" id="IPR011006">
    <property type="entry name" value="CheY-like_superfamily"/>
</dbReference>
<evidence type="ECO:0000259" key="11">
    <source>
        <dbReference type="PROSITE" id="PS01124"/>
    </source>
</evidence>
<keyword evidence="8" id="KW-0804">Transcription</keyword>
<dbReference type="InterPro" id="IPR051552">
    <property type="entry name" value="HptR"/>
</dbReference>
<dbReference type="EMBL" id="DVGD01000269">
    <property type="protein sequence ID" value="HIR10362.1"/>
    <property type="molecule type" value="Genomic_DNA"/>
</dbReference>
<dbReference type="SMART" id="SM00342">
    <property type="entry name" value="HTH_ARAC"/>
    <property type="match status" value="1"/>
</dbReference>
<reference evidence="13" key="1">
    <citation type="submission" date="2020-10" db="EMBL/GenBank/DDBJ databases">
        <authorList>
            <person name="Gilroy R."/>
        </authorList>
    </citation>
    <scope>NUCLEOTIDE SEQUENCE</scope>
    <source>
        <strain evidence="13">ChiHjej9B8-7071</strain>
    </source>
</reference>
<dbReference type="AlphaFoldDB" id="A0A9D1D7T5"/>
<evidence type="ECO:0000256" key="3">
    <source>
        <dbReference type="ARBA" id="ARBA00022490"/>
    </source>
</evidence>
<evidence type="ECO:0000256" key="4">
    <source>
        <dbReference type="ARBA" id="ARBA00022553"/>
    </source>
</evidence>
<evidence type="ECO:0000259" key="12">
    <source>
        <dbReference type="PROSITE" id="PS50110"/>
    </source>
</evidence>
<dbReference type="CDD" id="cd17536">
    <property type="entry name" value="REC_YesN-like"/>
    <property type="match status" value="1"/>
</dbReference>
<proteinExistence type="predicted"/>
<dbReference type="GO" id="GO:0043565">
    <property type="term" value="F:sequence-specific DNA binding"/>
    <property type="evidence" value="ECO:0007669"/>
    <property type="project" value="InterPro"/>
</dbReference>
<dbReference type="PRINTS" id="PR00032">
    <property type="entry name" value="HTHARAC"/>
</dbReference>
<accession>A0A9D1D7T5</accession>
<dbReference type="InterPro" id="IPR001789">
    <property type="entry name" value="Sig_transdc_resp-reg_receiver"/>
</dbReference>
<dbReference type="PANTHER" id="PTHR42713:SF3">
    <property type="entry name" value="TRANSCRIPTIONAL REGULATORY PROTEIN HPTR"/>
    <property type="match status" value="1"/>
</dbReference>
<dbReference type="PANTHER" id="PTHR42713">
    <property type="entry name" value="HISTIDINE KINASE-RELATED"/>
    <property type="match status" value="1"/>
</dbReference>
<dbReference type="GO" id="GO:0003700">
    <property type="term" value="F:DNA-binding transcription factor activity"/>
    <property type="evidence" value="ECO:0007669"/>
    <property type="project" value="InterPro"/>
</dbReference>
<gene>
    <name evidence="13" type="ORF">IAA70_08150</name>
</gene>
<evidence type="ECO:0000256" key="10">
    <source>
        <dbReference type="PROSITE-ProRule" id="PRU00169"/>
    </source>
</evidence>
<evidence type="ECO:0000256" key="8">
    <source>
        <dbReference type="ARBA" id="ARBA00023163"/>
    </source>
</evidence>
<dbReference type="Gene3D" id="1.10.10.60">
    <property type="entry name" value="Homeodomain-like"/>
    <property type="match status" value="2"/>
</dbReference>
<organism evidence="13 14">
    <name type="scientific">Candidatus Avoscillospira stercoripullorum</name>
    <dbReference type="NCBI Taxonomy" id="2840709"/>
    <lineage>
        <taxon>Bacteria</taxon>
        <taxon>Bacillati</taxon>
        <taxon>Bacillota</taxon>
        <taxon>Clostridia</taxon>
        <taxon>Eubacteriales</taxon>
        <taxon>Oscillospiraceae</taxon>
        <taxon>Oscillospiraceae incertae sedis</taxon>
        <taxon>Candidatus Avoscillospira</taxon>
    </lineage>
</organism>
<evidence type="ECO:0000256" key="7">
    <source>
        <dbReference type="ARBA" id="ARBA00023125"/>
    </source>
</evidence>
<name>A0A9D1D7T5_9FIRM</name>
<evidence type="ECO:0000256" key="9">
    <source>
        <dbReference type="ARBA" id="ARBA00024867"/>
    </source>
</evidence>
<keyword evidence="4 10" id="KW-0597">Phosphoprotein</keyword>
<dbReference type="InterPro" id="IPR020449">
    <property type="entry name" value="Tscrpt_reg_AraC-type_HTH"/>
</dbReference>
<evidence type="ECO:0000313" key="14">
    <source>
        <dbReference type="Proteomes" id="UP000824258"/>
    </source>
</evidence>
<dbReference type="PROSITE" id="PS50110">
    <property type="entry name" value="RESPONSE_REGULATORY"/>
    <property type="match status" value="1"/>
</dbReference>
<comment type="caution">
    <text evidence="13">The sequence shown here is derived from an EMBL/GenBank/DDBJ whole genome shotgun (WGS) entry which is preliminary data.</text>
</comment>
<evidence type="ECO:0000313" key="13">
    <source>
        <dbReference type="EMBL" id="HIR10362.1"/>
    </source>
</evidence>
<protein>
    <recommendedName>
        <fullName evidence="2">Stage 0 sporulation protein A homolog</fullName>
    </recommendedName>
</protein>
<feature type="domain" description="HTH araC/xylS-type" evidence="11">
    <location>
        <begin position="413"/>
        <end position="512"/>
    </location>
</feature>
<sequence length="518" mass="57901">MNEKERYTVVVADDETELREAVCQMIRWEDIGFRLVGSAGNGSDALQLVEQLQPDLLLSDIRMPFISGLELARQVRELRPMTHIAFLSGYDDFEYAQKAIDYNVVSYLLKPIGMADLTQALVEIREKISRHYQSLLKPRSSRPGWESFLLPLLLDDFTDEQELSEEALSATGKALELFPDLREPKFLVLASRIGAQTPTMEQAGAVDLILSSYYPARSVCAGRQILTLFASPEDFSRLPLALDELGQAVSRVWGLSCATGVSRPFDRWSGCHGACREAVDALRFSPPGTDGIRRVPQAGDGAGEKLDLGALDEKLEGLLRSGSKSELDGCLLELGRDAGDLVMIQTMATVFRVLSGAVTAEQIQDIRCRCHLEREPFSQLPAQECWRRILQLCQTAREMLAGQRRDGVSLLCDKALEDINRNYMDETLSLSTVSERLHVSPNYLSANMKKYAGDTFINLLIKKRMEVAEELLKTTNLKILEVAKKCGYSDQHYFSYCFKKYFGVSPVGLRRSEGRSGT</sequence>
<dbReference type="GO" id="GO:0000160">
    <property type="term" value="P:phosphorelay signal transduction system"/>
    <property type="evidence" value="ECO:0007669"/>
    <property type="project" value="UniProtKB-KW"/>
</dbReference>
<reference evidence="13" key="2">
    <citation type="journal article" date="2021" name="PeerJ">
        <title>Extensive microbial diversity within the chicken gut microbiome revealed by metagenomics and culture.</title>
        <authorList>
            <person name="Gilroy R."/>
            <person name="Ravi A."/>
            <person name="Getino M."/>
            <person name="Pursley I."/>
            <person name="Horton D.L."/>
            <person name="Alikhan N.F."/>
            <person name="Baker D."/>
            <person name="Gharbi K."/>
            <person name="Hall N."/>
            <person name="Watson M."/>
            <person name="Adriaenssens E.M."/>
            <person name="Foster-Nyarko E."/>
            <person name="Jarju S."/>
            <person name="Secka A."/>
            <person name="Antonio M."/>
            <person name="Oren A."/>
            <person name="Chaudhuri R.R."/>
            <person name="La Ragione R."/>
            <person name="Hildebrand F."/>
            <person name="Pallen M.J."/>
        </authorList>
    </citation>
    <scope>NUCLEOTIDE SEQUENCE</scope>
    <source>
        <strain evidence="13">ChiHjej9B8-7071</strain>
    </source>
</reference>
<evidence type="ECO:0000256" key="6">
    <source>
        <dbReference type="ARBA" id="ARBA00023015"/>
    </source>
</evidence>
<comment type="function">
    <text evidence="9">May play the central regulatory role in sporulation. It may be an element of the effector pathway responsible for the activation of sporulation genes in response to nutritional stress. Spo0A may act in concert with spo0H (a sigma factor) to control the expression of some genes that are critical to the sporulation process.</text>
</comment>
<comment type="subcellular location">
    <subcellularLocation>
        <location evidence="1">Cytoplasm</location>
    </subcellularLocation>
</comment>
<dbReference type="SMART" id="SM00448">
    <property type="entry name" value="REC"/>
    <property type="match status" value="1"/>
</dbReference>
<feature type="domain" description="Response regulatory" evidence="12">
    <location>
        <begin position="8"/>
        <end position="125"/>
    </location>
</feature>
<dbReference type="GO" id="GO:0005737">
    <property type="term" value="C:cytoplasm"/>
    <property type="evidence" value="ECO:0007669"/>
    <property type="project" value="UniProtKB-SubCell"/>
</dbReference>
<keyword evidence="7" id="KW-0238">DNA-binding</keyword>
<dbReference type="SUPFAM" id="SSF46689">
    <property type="entry name" value="Homeodomain-like"/>
    <property type="match status" value="1"/>
</dbReference>
<keyword evidence="5" id="KW-0902">Two-component regulatory system</keyword>
<dbReference type="InterPro" id="IPR018060">
    <property type="entry name" value="HTH_AraC"/>
</dbReference>
<dbReference type="SUPFAM" id="SSF52172">
    <property type="entry name" value="CheY-like"/>
    <property type="match status" value="1"/>
</dbReference>
<evidence type="ECO:0000256" key="1">
    <source>
        <dbReference type="ARBA" id="ARBA00004496"/>
    </source>
</evidence>